<name>A0A9P4JVJ6_9PLEO</name>
<accession>A0A9P4JVJ6</accession>
<dbReference type="InterPro" id="IPR052225">
    <property type="entry name" value="Ser/Arg_repetitive_matrix"/>
</dbReference>
<dbReference type="SUPFAM" id="SSF101233">
    <property type="entry name" value="PWI domain"/>
    <property type="match status" value="1"/>
</dbReference>
<dbReference type="InterPro" id="IPR002483">
    <property type="entry name" value="PWI_dom"/>
</dbReference>
<dbReference type="Proteomes" id="UP000799536">
    <property type="component" value="Unassembled WGS sequence"/>
</dbReference>
<evidence type="ECO:0000256" key="1">
    <source>
        <dbReference type="ARBA" id="ARBA00022664"/>
    </source>
</evidence>
<dbReference type="InterPro" id="IPR036483">
    <property type="entry name" value="PWI_dom_sf"/>
</dbReference>
<keyword evidence="4" id="KW-1185">Reference proteome</keyword>
<evidence type="ECO:0000313" key="3">
    <source>
        <dbReference type="EMBL" id="KAF2204207.1"/>
    </source>
</evidence>
<dbReference type="AlphaFoldDB" id="A0A9P4JVJ6"/>
<feature type="domain" description="PWI" evidence="2">
    <location>
        <begin position="12"/>
        <end position="112"/>
    </location>
</feature>
<organism evidence="3 4">
    <name type="scientific">Delitschia confertaspora ATCC 74209</name>
    <dbReference type="NCBI Taxonomy" id="1513339"/>
    <lineage>
        <taxon>Eukaryota</taxon>
        <taxon>Fungi</taxon>
        <taxon>Dikarya</taxon>
        <taxon>Ascomycota</taxon>
        <taxon>Pezizomycotina</taxon>
        <taxon>Dothideomycetes</taxon>
        <taxon>Pleosporomycetidae</taxon>
        <taxon>Pleosporales</taxon>
        <taxon>Delitschiaceae</taxon>
        <taxon>Delitschia</taxon>
    </lineage>
</organism>
<dbReference type="OrthoDB" id="163257at2759"/>
<proteinExistence type="predicted"/>
<evidence type="ECO:0000313" key="4">
    <source>
        <dbReference type="Proteomes" id="UP000799536"/>
    </source>
</evidence>
<dbReference type="GO" id="GO:0003723">
    <property type="term" value="F:RNA binding"/>
    <property type="evidence" value="ECO:0007669"/>
    <property type="project" value="TreeGrafter"/>
</dbReference>
<dbReference type="Gene3D" id="1.20.1390.10">
    <property type="entry name" value="PWI domain"/>
    <property type="match status" value="1"/>
</dbReference>
<dbReference type="PANTHER" id="PTHR23148:SF0">
    <property type="entry name" value="SERINE_ARGININE REPETITIVE MATRIX PROTEIN 1"/>
    <property type="match status" value="1"/>
</dbReference>
<dbReference type="EMBL" id="ML993882">
    <property type="protein sequence ID" value="KAF2204207.1"/>
    <property type="molecule type" value="Genomic_DNA"/>
</dbReference>
<reference evidence="3" key="1">
    <citation type="journal article" date="2020" name="Stud. Mycol.">
        <title>101 Dothideomycetes genomes: a test case for predicting lifestyles and emergence of pathogens.</title>
        <authorList>
            <person name="Haridas S."/>
            <person name="Albert R."/>
            <person name="Binder M."/>
            <person name="Bloem J."/>
            <person name="Labutti K."/>
            <person name="Salamov A."/>
            <person name="Andreopoulos B."/>
            <person name="Baker S."/>
            <person name="Barry K."/>
            <person name="Bills G."/>
            <person name="Bluhm B."/>
            <person name="Cannon C."/>
            <person name="Castanera R."/>
            <person name="Culley D."/>
            <person name="Daum C."/>
            <person name="Ezra D."/>
            <person name="Gonzalez J."/>
            <person name="Henrissat B."/>
            <person name="Kuo A."/>
            <person name="Liang C."/>
            <person name="Lipzen A."/>
            <person name="Lutzoni F."/>
            <person name="Magnuson J."/>
            <person name="Mondo S."/>
            <person name="Nolan M."/>
            <person name="Ohm R."/>
            <person name="Pangilinan J."/>
            <person name="Park H.-J."/>
            <person name="Ramirez L."/>
            <person name="Alfaro M."/>
            <person name="Sun H."/>
            <person name="Tritt A."/>
            <person name="Yoshinaga Y."/>
            <person name="Zwiers L.-H."/>
            <person name="Turgeon B."/>
            <person name="Goodwin S."/>
            <person name="Spatafora J."/>
            <person name="Crous P."/>
            <person name="Grigoriev I."/>
        </authorList>
    </citation>
    <scope>NUCLEOTIDE SEQUENCE</scope>
    <source>
        <strain evidence="3">ATCC 74209</strain>
    </source>
</reference>
<sequence length="122" mass="14154">MATSVDKKLQAKTKFPPEFNQRVDLEKVNLDLMKKWIAERITAILKDEDDIVVETCFNMLEENRHPDIKNLQHHMTGFLGQEPCAKFCKELWNLMLSAQDSPQGVPKELLEAKKAEMKQEKV</sequence>
<evidence type="ECO:0000259" key="2">
    <source>
        <dbReference type="PROSITE" id="PS51025"/>
    </source>
</evidence>
<keyword evidence="1" id="KW-0507">mRNA processing</keyword>
<dbReference type="PANTHER" id="PTHR23148">
    <property type="entry name" value="SERINE/ARGININE REGULATED NUCLEAR MATRIX PROTEIN"/>
    <property type="match status" value="1"/>
</dbReference>
<dbReference type="SMART" id="SM00311">
    <property type="entry name" value="PWI"/>
    <property type="match status" value="1"/>
</dbReference>
<dbReference type="GO" id="GO:0048024">
    <property type="term" value="P:regulation of mRNA splicing, via spliceosome"/>
    <property type="evidence" value="ECO:0007669"/>
    <property type="project" value="TreeGrafter"/>
</dbReference>
<dbReference type="PROSITE" id="PS51025">
    <property type="entry name" value="PWI"/>
    <property type="match status" value="1"/>
</dbReference>
<comment type="caution">
    <text evidence="3">The sequence shown here is derived from an EMBL/GenBank/DDBJ whole genome shotgun (WGS) entry which is preliminary data.</text>
</comment>
<gene>
    <name evidence="3" type="ORF">GQ43DRAFT_355625</name>
</gene>
<dbReference type="GO" id="GO:0006397">
    <property type="term" value="P:mRNA processing"/>
    <property type="evidence" value="ECO:0007669"/>
    <property type="project" value="UniProtKB-KW"/>
</dbReference>
<feature type="non-terminal residue" evidence="3">
    <location>
        <position position="122"/>
    </location>
</feature>
<protein>
    <submittedName>
        <fullName evidence="3">PWI domain-containing protein</fullName>
    </submittedName>
</protein>
<dbReference type="GO" id="GO:0005681">
    <property type="term" value="C:spliceosomal complex"/>
    <property type="evidence" value="ECO:0007669"/>
    <property type="project" value="TreeGrafter"/>
</dbReference>
<dbReference type="Pfam" id="PF01480">
    <property type="entry name" value="PWI"/>
    <property type="match status" value="1"/>
</dbReference>